<dbReference type="PANTHER" id="PTHR43172:SF2">
    <property type="entry name" value="ADENYLOSUCCINATE LYASE C-TERMINAL DOMAIN-CONTAINING PROTEIN"/>
    <property type="match status" value="1"/>
</dbReference>
<dbReference type="Pfam" id="PF00206">
    <property type="entry name" value="Lyase_1"/>
    <property type="match status" value="1"/>
</dbReference>
<dbReference type="PANTHER" id="PTHR43172">
    <property type="entry name" value="ADENYLOSUCCINATE LYASE"/>
    <property type="match status" value="1"/>
</dbReference>
<proteinExistence type="inferred from homology"/>
<dbReference type="SUPFAM" id="SSF48557">
    <property type="entry name" value="L-aspartase-like"/>
    <property type="match status" value="1"/>
</dbReference>
<dbReference type="Gene3D" id="1.20.200.10">
    <property type="entry name" value="Fumarase/aspartase (Central domain)"/>
    <property type="match status" value="1"/>
</dbReference>
<keyword evidence="5" id="KW-1185">Reference proteome</keyword>
<evidence type="ECO:0000259" key="3">
    <source>
        <dbReference type="Pfam" id="PF00206"/>
    </source>
</evidence>
<gene>
    <name evidence="4" type="ORF">ACFQ2V_03685</name>
</gene>
<accession>A0ABW3MS38</accession>
<dbReference type="PRINTS" id="PR00145">
    <property type="entry name" value="ARGSUCLYASE"/>
</dbReference>
<feature type="domain" description="Fumarate lyase N-terminal" evidence="3">
    <location>
        <begin position="33"/>
        <end position="314"/>
    </location>
</feature>
<evidence type="ECO:0000256" key="1">
    <source>
        <dbReference type="ARBA" id="ARBA00023239"/>
    </source>
</evidence>
<dbReference type="RefSeq" id="WP_386050796.1">
    <property type="nucleotide sequence ID" value="NZ_JBHTKH010000001.1"/>
</dbReference>
<dbReference type="InterPro" id="IPR024083">
    <property type="entry name" value="Fumarase/histidase_N"/>
</dbReference>
<protein>
    <submittedName>
        <fullName evidence="4">Lyase family protein</fullName>
    </submittedName>
</protein>
<dbReference type="PRINTS" id="PR00149">
    <property type="entry name" value="FUMRATELYASE"/>
</dbReference>
<dbReference type="InterPro" id="IPR000362">
    <property type="entry name" value="Fumarate_lyase_fam"/>
</dbReference>
<comment type="caution">
    <text evidence="4">The sequence shown here is derived from an EMBL/GenBank/DDBJ whole genome shotgun (WGS) entry which is preliminary data.</text>
</comment>
<dbReference type="Proteomes" id="UP001597046">
    <property type="component" value="Unassembled WGS sequence"/>
</dbReference>
<organism evidence="4 5">
    <name type="scientific">Terrabacter terrigena</name>
    <dbReference type="NCBI Taxonomy" id="574718"/>
    <lineage>
        <taxon>Bacteria</taxon>
        <taxon>Bacillati</taxon>
        <taxon>Actinomycetota</taxon>
        <taxon>Actinomycetes</taxon>
        <taxon>Micrococcales</taxon>
        <taxon>Intrasporangiaceae</taxon>
        <taxon>Terrabacter</taxon>
    </lineage>
</organism>
<dbReference type="GO" id="GO:0016829">
    <property type="term" value="F:lyase activity"/>
    <property type="evidence" value="ECO:0007669"/>
    <property type="project" value="UniProtKB-KW"/>
</dbReference>
<dbReference type="Gene3D" id="1.10.275.10">
    <property type="entry name" value="Fumarase/aspartase (N-terminal domain)"/>
    <property type="match status" value="1"/>
</dbReference>
<dbReference type="InterPro" id="IPR008948">
    <property type="entry name" value="L-Aspartase-like"/>
</dbReference>
<evidence type="ECO:0000313" key="4">
    <source>
        <dbReference type="EMBL" id="MFD1053396.1"/>
    </source>
</evidence>
<dbReference type="InterPro" id="IPR022761">
    <property type="entry name" value="Fumarate_lyase_N"/>
</dbReference>
<keyword evidence="1 4" id="KW-0456">Lyase</keyword>
<reference evidence="5" key="1">
    <citation type="journal article" date="2019" name="Int. J. Syst. Evol. Microbiol.">
        <title>The Global Catalogue of Microorganisms (GCM) 10K type strain sequencing project: providing services to taxonomists for standard genome sequencing and annotation.</title>
        <authorList>
            <consortium name="The Broad Institute Genomics Platform"/>
            <consortium name="The Broad Institute Genome Sequencing Center for Infectious Disease"/>
            <person name="Wu L."/>
            <person name="Ma J."/>
        </authorList>
    </citation>
    <scope>NUCLEOTIDE SEQUENCE [LARGE SCALE GENOMIC DNA]</scope>
    <source>
        <strain evidence="5">CCUG 57508</strain>
    </source>
</reference>
<sequence>MSALLEPGAPRAAGLTDDRAVLQAMLDVEAAWVRVQRRLGVVTDAVVDVVAAACVAGEHDAEQIGAQAEGGGNPVIPMLASLRERVRVQSGPRHDHSDVVVGATDSASSDAAAAIHRGLTSQDVVDTAVMLLVARAGKELSEQLQGAADAAARLAVEHRDTVQVARTLGQPALPTTFGLKAAGWLGALDDVIDELARVRRALPVQCGGAAGTLAAVDALVPGRSAQAAALLADELRLTDPGRPWHTDRGPMTRVGDCLVRAADAMGKVATDVVTLSRAEIAEVHEPSGDGRGGSSTLPQKRNPVLSVLVRGVAIEAPHLGATLHSAAGLAVDERPDGAWHAEWGAVLRLLRRVVVAASQTRELLSGLEVDADAMRRNVDAVGPALVAERLLREVARLPEGESAVTALRPALVGGARAKHLIPLLRAHLPEQVLPDAAIADLLDPTHYLGAAADLVDRAVDHHRGRGDTHAHVSTDRGGAA</sequence>
<name>A0ABW3MS38_9MICO</name>
<comment type="similarity">
    <text evidence="2">Belongs to the class-II fumarase/aspartase family.</text>
</comment>
<dbReference type="EMBL" id="JBHTKH010000001">
    <property type="protein sequence ID" value="MFD1053396.1"/>
    <property type="molecule type" value="Genomic_DNA"/>
</dbReference>
<evidence type="ECO:0000256" key="2">
    <source>
        <dbReference type="ARBA" id="ARBA00034772"/>
    </source>
</evidence>
<evidence type="ECO:0000313" key="5">
    <source>
        <dbReference type="Proteomes" id="UP001597046"/>
    </source>
</evidence>